<sequence length="624" mass="65650">MDRRVLGLALVVALFASCASGQSLWDRASDAVSSAADTVGDAVGSAADTVGDALGTAANATGNFVSGVAGTVGDAIGTGIDAVGGAVDDAKTFLNGNDITPLVPSIKYGPIVTKALVSLVYAVRYNASEFQDEAMTLDLADGGRVSIRHPGLNSIVISFKANNLDTLTGEDFNETSSVDFLTDWVSTIEAPTPLVEVVRELVEPGSNGTVNGTLVEAIEELMGGEPVLHVLLTGEAAGGGLAVLTAPAMALAYPMANVDVQTFGMPWIGFNPTFSWAFDQLATLYYVWPFNSTDILEVIMAQDGETDTDGSNSTVEERLDRAARALNETITLEVVSNATLLPNLPPSYPSDYEAGARAPLGSMTPIQGTGLGPSDCPPVICKSRLPARAACHLWRPDNATVFAGWPKAYLTSNLGADAVVSWDADTETAYVAWEGTDSTQDWLTDLLVVQSSDFRPTGLDMFEGVEVHRGFTNQFNSLTDGAEDADSNITAVILEMSGGRQPRRLVAAGHSLGSALASLTGVWASALWPNASVTVVGTGTPKVGNEEWVREFRAVVGRAYRYVYEIDQVPSLPPLDSYHQVPDGNLYVPAIDNATLLLAPGFLADANVSEASLPFFTDSVPEAE</sequence>
<proteinExistence type="predicted"/>
<dbReference type="InterPro" id="IPR002921">
    <property type="entry name" value="Fungal_lipase-type"/>
</dbReference>
<dbReference type="AlphaFoldDB" id="A0AAD9IEL5"/>
<name>A0AAD9IEL5_PROWI</name>
<dbReference type="SUPFAM" id="SSF53474">
    <property type="entry name" value="alpha/beta-Hydrolases"/>
    <property type="match status" value="2"/>
</dbReference>
<dbReference type="InterPro" id="IPR029058">
    <property type="entry name" value="AB_hydrolase_fold"/>
</dbReference>
<dbReference type="PANTHER" id="PTHR45856">
    <property type="entry name" value="ALPHA/BETA-HYDROLASES SUPERFAMILY PROTEIN"/>
    <property type="match status" value="1"/>
</dbReference>
<gene>
    <name evidence="3" type="ORF">QBZ16_001747</name>
</gene>
<dbReference type="Pfam" id="PF01764">
    <property type="entry name" value="Lipase_3"/>
    <property type="match status" value="2"/>
</dbReference>
<feature type="domain" description="Fungal lipase-type" evidence="2">
    <location>
        <begin position="430"/>
        <end position="575"/>
    </location>
</feature>
<evidence type="ECO:0000259" key="2">
    <source>
        <dbReference type="Pfam" id="PF01764"/>
    </source>
</evidence>
<keyword evidence="1" id="KW-0732">Signal</keyword>
<evidence type="ECO:0000313" key="3">
    <source>
        <dbReference type="EMBL" id="KAK2075639.1"/>
    </source>
</evidence>
<evidence type="ECO:0000256" key="1">
    <source>
        <dbReference type="SAM" id="SignalP"/>
    </source>
</evidence>
<dbReference type="Gene3D" id="3.40.50.1820">
    <property type="entry name" value="alpha/beta hydrolase"/>
    <property type="match status" value="2"/>
</dbReference>
<feature type="signal peptide" evidence="1">
    <location>
        <begin position="1"/>
        <end position="21"/>
    </location>
</feature>
<dbReference type="GO" id="GO:0006629">
    <property type="term" value="P:lipid metabolic process"/>
    <property type="evidence" value="ECO:0007669"/>
    <property type="project" value="InterPro"/>
</dbReference>
<comment type="caution">
    <text evidence="3">The sequence shown here is derived from an EMBL/GenBank/DDBJ whole genome shotgun (WGS) entry which is preliminary data.</text>
</comment>
<organism evidence="3 4">
    <name type="scientific">Prototheca wickerhamii</name>
    <dbReference type="NCBI Taxonomy" id="3111"/>
    <lineage>
        <taxon>Eukaryota</taxon>
        <taxon>Viridiplantae</taxon>
        <taxon>Chlorophyta</taxon>
        <taxon>core chlorophytes</taxon>
        <taxon>Trebouxiophyceae</taxon>
        <taxon>Chlorellales</taxon>
        <taxon>Chlorellaceae</taxon>
        <taxon>Prototheca</taxon>
    </lineage>
</organism>
<reference evidence="3" key="1">
    <citation type="submission" date="2021-01" db="EMBL/GenBank/DDBJ databases">
        <authorList>
            <person name="Eckstrom K.M.E."/>
        </authorList>
    </citation>
    <scope>NUCLEOTIDE SEQUENCE</scope>
    <source>
        <strain evidence="3">UVCC 0001</strain>
    </source>
</reference>
<dbReference type="PROSITE" id="PS51257">
    <property type="entry name" value="PROKAR_LIPOPROTEIN"/>
    <property type="match status" value="1"/>
</dbReference>
<protein>
    <recommendedName>
        <fullName evidence="2">Fungal lipase-type domain-containing protein</fullName>
    </recommendedName>
</protein>
<dbReference type="PANTHER" id="PTHR45856:SF11">
    <property type="entry name" value="FUNGAL LIPASE-LIKE DOMAIN-CONTAINING PROTEIN"/>
    <property type="match status" value="1"/>
</dbReference>
<evidence type="ECO:0000313" key="4">
    <source>
        <dbReference type="Proteomes" id="UP001255856"/>
    </source>
</evidence>
<accession>A0AAD9IEL5</accession>
<feature type="chain" id="PRO_5042124079" description="Fungal lipase-type domain-containing protein" evidence="1">
    <location>
        <begin position="22"/>
        <end position="624"/>
    </location>
</feature>
<dbReference type="EMBL" id="JASFZW010000014">
    <property type="protein sequence ID" value="KAK2075639.1"/>
    <property type="molecule type" value="Genomic_DNA"/>
</dbReference>
<keyword evidence="4" id="KW-1185">Reference proteome</keyword>
<dbReference type="Proteomes" id="UP001255856">
    <property type="component" value="Unassembled WGS sequence"/>
</dbReference>
<dbReference type="InterPro" id="IPR051218">
    <property type="entry name" value="Sec_MonoDiacylglyc_Lipase"/>
</dbReference>
<dbReference type="CDD" id="cd00519">
    <property type="entry name" value="Lipase_3"/>
    <property type="match status" value="1"/>
</dbReference>
<feature type="domain" description="Fungal lipase-type" evidence="2">
    <location>
        <begin position="203"/>
        <end position="287"/>
    </location>
</feature>